<reference evidence="2 3" key="1">
    <citation type="submission" date="2020-04" db="EMBL/GenBank/DDBJ databases">
        <title>Characterization and engineering of Streptomyces griseofuscus DSM40191 as a potential heterologous host for expression of BGCs.</title>
        <authorList>
            <person name="Gren T."/>
            <person name="Whitford C.M."/>
            <person name="Mohite O.S."/>
            <person name="Joergensen T.S."/>
            <person name="Nielsen J.B."/>
            <person name="Lee S.Y."/>
            <person name="Weber T."/>
        </authorList>
    </citation>
    <scope>NUCLEOTIDE SEQUENCE [LARGE SCALE GENOMIC DNA]</scope>
    <source>
        <strain evidence="2 3">DSM 40191</strain>
    </source>
</reference>
<evidence type="ECO:0000313" key="2">
    <source>
        <dbReference type="EMBL" id="QNT91923.1"/>
    </source>
</evidence>
<proteinExistence type="predicted"/>
<dbReference type="AlphaFoldDB" id="A0A7H1PV43"/>
<dbReference type="KEGG" id="sgf:HEP81_01594"/>
<name>A0A7H1PV43_9ACTN</name>
<feature type="region of interest" description="Disordered" evidence="1">
    <location>
        <begin position="65"/>
        <end position="87"/>
    </location>
</feature>
<evidence type="ECO:0000256" key="1">
    <source>
        <dbReference type="SAM" id="MobiDB-lite"/>
    </source>
</evidence>
<feature type="compositionally biased region" description="Low complexity" evidence="1">
    <location>
        <begin position="65"/>
        <end position="80"/>
    </location>
</feature>
<dbReference type="Proteomes" id="UP000516422">
    <property type="component" value="Chromosome"/>
</dbReference>
<organism evidence="2 3">
    <name type="scientific">Streptomyces griseofuscus</name>
    <dbReference type="NCBI Taxonomy" id="146922"/>
    <lineage>
        <taxon>Bacteria</taxon>
        <taxon>Bacillati</taxon>
        <taxon>Actinomycetota</taxon>
        <taxon>Actinomycetes</taxon>
        <taxon>Kitasatosporales</taxon>
        <taxon>Streptomycetaceae</taxon>
        <taxon>Streptomyces</taxon>
    </lineage>
</organism>
<gene>
    <name evidence="2" type="ORF">HEP81_01594</name>
</gene>
<evidence type="ECO:0000313" key="3">
    <source>
        <dbReference type="Proteomes" id="UP000516422"/>
    </source>
</evidence>
<dbReference type="EMBL" id="CP051006">
    <property type="protein sequence ID" value="QNT91923.1"/>
    <property type="molecule type" value="Genomic_DNA"/>
</dbReference>
<sequence>MTSSTRRLGRCDLVRERSLLCTARDLHQHQSAVRPSSWVRSRFARAAELIARRLHAIQQDLDTTAARLARPRAAAPAAPRRPAHRSP</sequence>
<protein>
    <submittedName>
        <fullName evidence="2">Uncharacterized protein</fullName>
    </submittedName>
</protein>
<accession>A0A7H1PV43</accession>